<reference evidence="7 8" key="1">
    <citation type="submission" date="2018-01" db="EMBL/GenBank/DDBJ databases">
        <title>Whole genome analyses suggest that Burkholderia sensu lato contains two further novel genera in the rhizoxinica-symbiotica group Mycetohabitans gen. nov., and Trinickia gen. nov.: implications for the evolution of diazotrophy and nodulation in the Burkholderiaceae.</title>
        <authorList>
            <person name="Estrada-de los Santos P."/>
            <person name="Palmer M."/>
            <person name="Chavez-Ramirez B."/>
            <person name="Beukes C."/>
            <person name="Steenkamp E.T."/>
            <person name="Hirsch A.M."/>
            <person name="Manyaka P."/>
            <person name="Maluk M."/>
            <person name="Lafos M."/>
            <person name="Crook M."/>
            <person name="Gross E."/>
            <person name="Simon M.F."/>
            <person name="Bueno dos Reis Junior F."/>
            <person name="Poole P.S."/>
            <person name="Venter S.N."/>
            <person name="James E.K."/>
        </authorList>
    </citation>
    <scope>NUCLEOTIDE SEQUENCE [LARGE SCALE GENOMIC DNA]</scope>
    <source>
        <strain evidence="7 8">JPY 581</strain>
    </source>
</reference>
<name>A0A2N7WUS1_9BURK</name>
<feature type="transmembrane region" description="Helical" evidence="5">
    <location>
        <begin position="82"/>
        <end position="102"/>
    </location>
</feature>
<keyword evidence="4 5" id="KW-0472">Membrane</keyword>
<dbReference type="AlphaFoldDB" id="A0A2N7WUS1"/>
<dbReference type="GO" id="GO:0016020">
    <property type="term" value="C:membrane"/>
    <property type="evidence" value="ECO:0007669"/>
    <property type="project" value="UniProtKB-SubCell"/>
</dbReference>
<accession>A0A2N7WUS1</accession>
<dbReference type="InterPro" id="IPR025423">
    <property type="entry name" value="TMEM205-like"/>
</dbReference>
<gene>
    <name evidence="7" type="ORF">C0Z20_24705</name>
</gene>
<dbReference type="Pfam" id="PF13664">
    <property type="entry name" value="DUF4149"/>
    <property type="match status" value="1"/>
</dbReference>
<dbReference type="RefSeq" id="WP_035468623.1">
    <property type="nucleotide sequence ID" value="NZ_KB890172.1"/>
</dbReference>
<proteinExistence type="predicted"/>
<evidence type="ECO:0000259" key="6">
    <source>
        <dbReference type="Pfam" id="PF13664"/>
    </source>
</evidence>
<evidence type="ECO:0000313" key="7">
    <source>
        <dbReference type="EMBL" id="PMS33213.1"/>
    </source>
</evidence>
<evidence type="ECO:0000313" key="8">
    <source>
        <dbReference type="Proteomes" id="UP000235777"/>
    </source>
</evidence>
<dbReference type="OrthoDB" id="5797290at2"/>
<keyword evidence="2 5" id="KW-0812">Transmembrane</keyword>
<dbReference type="EMBL" id="PNYC01000019">
    <property type="protein sequence ID" value="PMS33213.1"/>
    <property type="molecule type" value="Genomic_DNA"/>
</dbReference>
<dbReference type="Proteomes" id="UP000235777">
    <property type="component" value="Unassembled WGS sequence"/>
</dbReference>
<sequence>MSVAPYRIFRLLIVIWVGSLLTIGYAAAPTLFATLDRIAAGTVAAKLFRIEAFVGVFCGVLSLALGNLLVRRGATGYRPLRWLLAAMLACVLIGYFSLQPFMEAMRHAALGAGVDVGHSAYAARFGLLHGVSTVIYLIESLLGLVLVWKLPAGEPPAMTSVT</sequence>
<feature type="transmembrane region" description="Helical" evidence="5">
    <location>
        <begin position="122"/>
        <end position="148"/>
    </location>
</feature>
<protein>
    <submittedName>
        <fullName evidence="7">DUF4149 domain-containing protein</fullName>
    </submittedName>
</protein>
<evidence type="ECO:0000256" key="1">
    <source>
        <dbReference type="ARBA" id="ARBA00004370"/>
    </source>
</evidence>
<keyword evidence="3 5" id="KW-1133">Transmembrane helix</keyword>
<feature type="transmembrane region" description="Helical" evidence="5">
    <location>
        <begin position="50"/>
        <end position="70"/>
    </location>
</feature>
<dbReference type="STRING" id="863227.GCA_000373005_02183"/>
<evidence type="ECO:0000256" key="5">
    <source>
        <dbReference type="SAM" id="Phobius"/>
    </source>
</evidence>
<organism evidence="7 8">
    <name type="scientific">Trinickia symbiotica</name>
    <dbReference type="NCBI Taxonomy" id="863227"/>
    <lineage>
        <taxon>Bacteria</taxon>
        <taxon>Pseudomonadati</taxon>
        <taxon>Pseudomonadota</taxon>
        <taxon>Betaproteobacteria</taxon>
        <taxon>Burkholderiales</taxon>
        <taxon>Burkholderiaceae</taxon>
        <taxon>Trinickia</taxon>
    </lineage>
</organism>
<evidence type="ECO:0000256" key="4">
    <source>
        <dbReference type="ARBA" id="ARBA00023136"/>
    </source>
</evidence>
<keyword evidence="8" id="KW-1185">Reference proteome</keyword>
<feature type="domain" description="TMEM205-like" evidence="6">
    <location>
        <begin position="11"/>
        <end position="108"/>
    </location>
</feature>
<comment type="caution">
    <text evidence="7">The sequence shown here is derived from an EMBL/GenBank/DDBJ whole genome shotgun (WGS) entry which is preliminary data.</text>
</comment>
<comment type="subcellular location">
    <subcellularLocation>
        <location evidence="1">Membrane</location>
    </subcellularLocation>
</comment>
<evidence type="ECO:0000256" key="2">
    <source>
        <dbReference type="ARBA" id="ARBA00022692"/>
    </source>
</evidence>
<evidence type="ECO:0000256" key="3">
    <source>
        <dbReference type="ARBA" id="ARBA00022989"/>
    </source>
</evidence>